<sequence length="330" mass="38663">MKIQNPHDKFFKETFSNVEVARGFMQNYLPEAVLNIVDLQTLEIQKDSYIDETMQEVFSDMLFQARINNREGYLYFLFEHKSYTSRTVVLQLLNYMVKIWEQKAIKENKKQIPVIIPLLIYHGKDKWEIGDTLADLITDYDDLPENVKEMTPNFRYQIYDLSQFTDEDIRGNAQLTIALSIFRDVFKKNSQEFLETIIRAARAMNELEEKETGIQIFETCMRYIFNAGPQLSKDQLNTVLKQIEQTYPEGSEVTMTLAEVLRNEGIEEGLEKGETRALTKMAVKVLTKKFGTLSKKDLVNIENLNTASLELIIEEFWQYDTLEALKQKYF</sequence>
<dbReference type="InterPro" id="IPR006842">
    <property type="entry name" value="Transposase_31"/>
</dbReference>
<evidence type="ECO:0000313" key="4">
    <source>
        <dbReference type="Proteomes" id="UP001163550"/>
    </source>
</evidence>
<dbReference type="Proteomes" id="UP001163550">
    <property type="component" value="Chromosome"/>
</dbReference>
<reference evidence="3" key="1">
    <citation type="submission" date="2021-11" db="EMBL/GenBank/DDBJ databases">
        <title>Isoprene-degrading acetogen.</title>
        <authorList>
            <person name="Yang Y."/>
            <person name="Jin H."/>
            <person name="Yan J."/>
        </authorList>
    </citation>
    <scope>NUCLEOTIDE SEQUENCE</scope>
    <source>
        <strain evidence="3">Berkeley</strain>
    </source>
</reference>
<dbReference type="Pfam" id="PF04754">
    <property type="entry name" value="Transposase_31"/>
    <property type="match status" value="1"/>
</dbReference>
<name>A0ABY6HB27_9FIRM</name>
<organism evidence="3 4">
    <name type="scientific">Acetobacterium wieringae</name>
    <dbReference type="NCBI Taxonomy" id="52694"/>
    <lineage>
        <taxon>Bacteria</taxon>
        <taxon>Bacillati</taxon>
        <taxon>Bacillota</taxon>
        <taxon>Clostridia</taxon>
        <taxon>Eubacteriales</taxon>
        <taxon>Eubacteriaceae</taxon>
        <taxon>Acetobacterium</taxon>
    </lineage>
</organism>
<comment type="similarity">
    <text evidence="1">Belongs to the Rpn/YhgA-like nuclease family.</text>
</comment>
<keyword evidence="4" id="KW-1185">Reference proteome</keyword>
<evidence type="ECO:0000256" key="1">
    <source>
        <dbReference type="ARBA" id="ARBA00009787"/>
    </source>
</evidence>
<dbReference type="NCBIfam" id="TIGR01784">
    <property type="entry name" value="T_den_put_tspse"/>
    <property type="match status" value="1"/>
</dbReference>
<dbReference type="InterPro" id="IPR010106">
    <property type="entry name" value="RpnA"/>
</dbReference>
<evidence type="ECO:0000313" key="3">
    <source>
        <dbReference type="EMBL" id="UYO61164.1"/>
    </source>
</evidence>
<evidence type="ECO:0000259" key="2">
    <source>
        <dbReference type="Pfam" id="PF04754"/>
    </source>
</evidence>
<dbReference type="InterPro" id="IPR051699">
    <property type="entry name" value="Rpn/YhgA-like_nuclease"/>
</dbReference>
<dbReference type="PANTHER" id="PTHR34611">
    <property type="match status" value="1"/>
</dbReference>
<proteinExistence type="inferred from homology"/>
<accession>A0ABY6HB27</accession>
<protein>
    <submittedName>
        <fullName evidence="3">Rpn family recombination-promoting nuclease/putative transposase</fullName>
    </submittedName>
</protein>
<dbReference type="PANTHER" id="PTHR34611:SF2">
    <property type="entry name" value="INACTIVE RECOMBINATION-PROMOTING NUCLEASE-LIKE PROTEIN RPNE-RELATED"/>
    <property type="match status" value="1"/>
</dbReference>
<gene>
    <name evidence="3" type="ORF">LNN31_10240</name>
</gene>
<dbReference type="RefSeq" id="WP_228879577.1">
    <property type="nucleotide sequence ID" value="NZ_CABIIK010000015.1"/>
</dbReference>
<dbReference type="EMBL" id="CP087994">
    <property type="protein sequence ID" value="UYO61164.1"/>
    <property type="molecule type" value="Genomic_DNA"/>
</dbReference>
<feature type="domain" description="Transposase (putative) YhgA-like" evidence="2">
    <location>
        <begin position="5"/>
        <end position="210"/>
    </location>
</feature>